<evidence type="ECO:0000313" key="1">
    <source>
        <dbReference type="EMBL" id="KAB8446213.1"/>
    </source>
</evidence>
<organism evidence="1 2">
    <name type="scientific">Carpinus fangiana</name>
    <dbReference type="NCBI Taxonomy" id="176857"/>
    <lineage>
        <taxon>Eukaryota</taxon>
        <taxon>Viridiplantae</taxon>
        <taxon>Streptophyta</taxon>
        <taxon>Embryophyta</taxon>
        <taxon>Tracheophyta</taxon>
        <taxon>Spermatophyta</taxon>
        <taxon>Magnoliopsida</taxon>
        <taxon>eudicotyledons</taxon>
        <taxon>Gunneridae</taxon>
        <taxon>Pentapetalae</taxon>
        <taxon>rosids</taxon>
        <taxon>fabids</taxon>
        <taxon>Fagales</taxon>
        <taxon>Betulaceae</taxon>
        <taxon>Carpinus</taxon>
    </lineage>
</organism>
<protein>
    <submittedName>
        <fullName evidence="1">Uncharacterized protein</fullName>
    </submittedName>
</protein>
<comment type="caution">
    <text evidence="1">The sequence shown here is derived from an EMBL/GenBank/DDBJ whole genome shotgun (WGS) entry which is preliminary data.</text>
</comment>
<gene>
    <name evidence="1" type="ORF">FH972_025195</name>
</gene>
<evidence type="ECO:0000313" key="2">
    <source>
        <dbReference type="Proteomes" id="UP000327013"/>
    </source>
</evidence>
<reference evidence="1 2" key="1">
    <citation type="submission" date="2019-06" db="EMBL/GenBank/DDBJ databases">
        <title>A chromosomal-level reference genome of Carpinus fangiana (Coryloideae, Betulaceae).</title>
        <authorList>
            <person name="Yang X."/>
            <person name="Wang Z."/>
            <person name="Zhang L."/>
            <person name="Hao G."/>
            <person name="Liu J."/>
            <person name="Yang Y."/>
        </authorList>
    </citation>
    <scope>NUCLEOTIDE SEQUENCE [LARGE SCALE GENOMIC DNA]</scope>
    <source>
        <strain evidence="1">Cfa_2016G</strain>
        <tissue evidence="1">Leaf</tissue>
    </source>
</reference>
<sequence>MSNIQTIIFPGATSQGIQASIVSADATATTYTIPSARPFNYDPANPITLSDVTIITSAGTVKPNYTFRAALGDSGPVEAACQVSGLSIENCIVTDIEDGTTLIETQTEAAYFGTQSNVATITITSSADGSVAATSTPTSAGSAVTGAGISQVTPAAVSSAAPTGATGSPSTGAAAPAVTARGVGLALLGLAMAPIFA</sequence>
<dbReference type="Proteomes" id="UP000327013">
    <property type="component" value="Unassembled WGS sequence"/>
</dbReference>
<dbReference type="AlphaFoldDB" id="A0A5N6L0B4"/>
<proteinExistence type="predicted"/>
<name>A0A5N6L0B4_9ROSI</name>
<keyword evidence="2" id="KW-1185">Reference proteome</keyword>
<dbReference type="EMBL" id="VIBQ01000038">
    <property type="protein sequence ID" value="KAB8446213.1"/>
    <property type="molecule type" value="Genomic_DNA"/>
</dbReference>
<accession>A0A5N6L0B4</accession>